<dbReference type="OrthoDB" id="416786at2759"/>
<dbReference type="GO" id="GO:0044550">
    <property type="term" value="P:secondary metabolite biosynthetic process"/>
    <property type="evidence" value="ECO:0007669"/>
    <property type="project" value="TreeGrafter"/>
</dbReference>
<gene>
    <name evidence="6" type="ORF">N7517_003389</name>
</gene>
<dbReference type="InterPro" id="IPR045851">
    <property type="entry name" value="AMP-bd_C_sf"/>
</dbReference>
<comment type="caution">
    <text evidence="6">The sequence shown here is derived from an EMBL/GenBank/DDBJ whole genome shotgun (WGS) entry which is preliminary data.</text>
</comment>
<dbReference type="Gene3D" id="3.40.50.12780">
    <property type="entry name" value="N-terminal domain of ligase-like"/>
    <property type="match status" value="1"/>
</dbReference>
<dbReference type="GO" id="GO:0031177">
    <property type="term" value="F:phosphopantetheine binding"/>
    <property type="evidence" value="ECO:0007669"/>
    <property type="project" value="InterPro"/>
</dbReference>
<dbReference type="InterPro" id="IPR023213">
    <property type="entry name" value="CAT-like_dom_sf"/>
</dbReference>
<dbReference type="InterPro" id="IPR020806">
    <property type="entry name" value="PKS_PP-bd"/>
</dbReference>
<sequence>MEQDRMNKLAQSITSLRANVVALTPSVAQLLDPDHTPTLQSIIFVGERLSLTDVNRWWGKVRILNIYGPCECTPYSVINSHASCPQEATRIGIGAGQVTWVVNPDNHDHLLPLGDIGELLLEGPLVGEGYLDDPEKTAISFIHDPVWLRRGGSGQPGRHGQRLYKTGDLVYYNEDGTLTFVGRKDTQIKIHGQRVELGEIEHCLQEHMTEAKQVVVDIFMPRGENSSPMLAAFIQTYPIAANSKQPEPTYIAEILQISTDIEDMLAQRLPGYMVPTIFFSMRELPMTVIGKLDRRRLSEIGTLCFHKCMAGQKQMAKPKPKPKPASHIGQELQRILGRVLALDPALVGLEDSFFRLGGDSILAMRVVSEAQKADIGLTVSDIFRYPTLGSLVSQCHHVADKVPEKILPFALLRDSFNKDLLLREIASQYQLDTTTIEDAYPCTPLQESLMSLSLKHPGEYMIQRTMKLGETIQTGDFCRAWEEMAQNTEILRTRIVQCSNGAPVQLVLSEEIQWAHTIGLDEYLEEDKRKAMELGQPLARYAMVTDNTGLHRWFVWTLHHALYDGWSLSLMTDMVNRGYRGISTKPKHQFKAFINYLEEQNSDKISDYWRNAFVDCDCIPFPALPSAVRRPVADSEITHQIPWLNTQPRDFTITTLVRAAWALLASSMTSSDSVVFGITTSGRSAPVSGINEMLGPTIATVPLYVKILRSQKVLDYLAAVQQQAADMIPFEHFGLHQIAKISPEAQQACMFQTLLIVQPQETSECDSTLGVWDESYEPEWVNTFALALEVQIGLKRINARFDSNVIEPWIVRSLLEGLEFVMKQLDTAGPQQSIAEIELVTPQNLERIWDWNRTVPMPVKESILHMTGRQIQNQPMATAIYAWDGEFTYGELDRLSTTVAVQLVKFGVGPHLLGPDVIVPLCFEKSAWTIVSILGVLKSGAGFVLLDPSLPEPRLQSILQKVGSKLLLSSQANMELSSRLSEMVVQIGPDLSQISNTASNTASSYATSPTSLLQPSSRVMYAVFTSGSTGAPKGVLVSHENFCSAVHYQLELLGFNKESRVFDFASYAFDTAVHNALATLVAGGCLCIPSEKDRNDNLGNIIAIMRPNIVNLTPTVARLLDPRMVHDLKTLILLGEPVTTRDVERWHSRKIHLINAYGPAECTPISTINAFAPSTEDAIRIGKGVGLVTWIVNPEDHNRLLPPGCTGELLLEGPLVGNGYMRDPEKTAEVFIEDPKWLLKGPHDQPGRHGRLYKTGDLAHYNEDGSLMFVRRKDSQVKIRGQRFELGEVEHHILNCLPKASQVVTEVVVPESEVNPRPVLVAFIQEGGNDMKVNEESTFTAKAYPMAADIQKKLAHHLPSYMVPTLFFSLLDLPLTASGKMNRRRLREIGQELLLIQGKQTFDTPENSLDTGSSRGRSILETEQPAYALAQKLHSMRPSWAQDNLSFREAGPQHRPIEFNDVLLHSSGLDSVGMMELMSFISQNFHIQVGMQLLMNKATSIRHLAQHLADSQAGGAENDPVRHSSINALILTNLMAEISRHDSRVLSAQRRPASHDTIASNHLPMDGDDKSFTVLLTGANGFIGTQILRQLLEHRHVSRVIGLVRGDTDEAARQRTIDGAVKALWWTDHHAEKLEVWRGDLSLPRLGLDLTRWDSLASGQVVNTIIHCGATVHWTKSYEVLEAANVGSTIELLLLAIGLRGMRFLHITGGRPWDSHEELDVAKELSTADSMQYSQTKFVAEAVVKRAARRNPSETNRLAISNPRWVIGTPTEGYSNPDDYIWRLVATCIKIGAYNGDDLDGWLAIFDASTTATAIIDMALGEKMDSMPEKQPQDGMLWREFWAIIGGLGYRLKAKGMAEWLALVRADIEATREKHPMWPLAHMFGGLQNDERLVGSSREKRGSTPLRLKVALTKSAEFLIKAGFLPTPSDQSQETI</sequence>
<evidence type="ECO:0000259" key="5">
    <source>
        <dbReference type="PROSITE" id="PS50075"/>
    </source>
</evidence>
<dbReference type="CDD" id="cd19545">
    <property type="entry name" value="FUM14_C_NRPS-like"/>
    <property type="match status" value="1"/>
</dbReference>
<feature type="domain" description="Carrier" evidence="5">
    <location>
        <begin position="326"/>
        <end position="399"/>
    </location>
</feature>
<dbReference type="Pfam" id="PF00668">
    <property type="entry name" value="Condensation"/>
    <property type="match status" value="1"/>
</dbReference>
<dbReference type="SUPFAM" id="SSF47336">
    <property type="entry name" value="ACP-like"/>
    <property type="match status" value="2"/>
</dbReference>
<dbReference type="InterPro" id="IPR042099">
    <property type="entry name" value="ANL_N_sf"/>
</dbReference>
<dbReference type="SUPFAM" id="SSF56801">
    <property type="entry name" value="Acetyl-CoA synthetase-like"/>
    <property type="match status" value="2"/>
</dbReference>
<keyword evidence="2" id="KW-0597">Phosphoprotein</keyword>
<reference evidence="6" key="1">
    <citation type="submission" date="2022-12" db="EMBL/GenBank/DDBJ databases">
        <authorList>
            <person name="Petersen C."/>
        </authorList>
    </citation>
    <scope>NUCLEOTIDE SEQUENCE</scope>
    <source>
        <strain evidence="6">IBT 3081</strain>
    </source>
</reference>
<dbReference type="CDD" id="cd05918">
    <property type="entry name" value="A_NRPS_SidN3_like"/>
    <property type="match status" value="1"/>
</dbReference>
<dbReference type="SUPFAM" id="SSF51735">
    <property type="entry name" value="NAD(P)-binding Rossmann-fold domains"/>
    <property type="match status" value="1"/>
</dbReference>
<evidence type="ECO:0000256" key="3">
    <source>
        <dbReference type="ARBA" id="ARBA00022598"/>
    </source>
</evidence>
<protein>
    <recommendedName>
        <fullName evidence="5">Carrier domain-containing protein</fullName>
    </recommendedName>
</protein>
<dbReference type="NCBIfam" id="TIGR01733">
    <property type="entry name" value="AA-adenyl-dom"/>
    <property type="match status" value="1"/>
</dbReference>
<dbReference type="GO" id="GO:0005737">
    <property type="term" value="C:cytoplasm"/>
    <property type="evidence" value="ECO:0007669"/>
    <property type="project" value="TreeGrafter"/>
</dbReference>
<keyword evidence="7" id="KW-1185">Reference proteome</keyword>
<reference evidence="6" key="2">
    <citation type="journal article" date="2023" name="IMA Fungus">
        <title>Comparative genomic study of the Penicillium genus elucidates a diverse pangenome and 15 lateral gene transfer events.</title>
        <authorList>
            <person name="Petersen C."/>
            <person name="Sorensen T."/>
            <person name="Nielsen M.R."/>
            <person name="Sondergaard T.E."/>
            <person name="Sorensen J.L."/>
            <person name="Fitzpatrick D.A."/>
            <person name="Frisvad J.C."/>
            <person name="Nielsen K.L."/>
        </authorList>
    </citation>
    <scope>NUCLEOTIDE SEQUENCE</scope>
    <source>
        <strain evidence="6">IBT 3081</strain>
    </source>
</reference>
<dbReference type="PROSITE" id="PS00012">
    <property type="entry name" value="PHOSPHOPANTETHEINE"/>
    <property type="match status" value="1"/>
</dbReference>
<accession>A0A9W9VKE5</accession>
<dbReference type="Proteomes" id="UP001147752">
    <property type="component" value="Unassembled WGS sequence"/>
</dbReference>
<dbReference type="EMBL" id="JAPZBT010000001">
    <property type="protein sequence ID" value="KAJ5385478.1"/>
    <property type="molecule type" value="Genomic_DNA"/>
</dbReference>
<dbReference type="InterPro" id="IPR013120">
    <property type="entry name" value="FAR_NAD-bd"/>
</dbReference>
<organism evidence="6 7">
    <name type="scientific">Penicillium concentricum</name>
    <dbReference type="NCBI Taxonomy" id="293559"/>
    <lineage>
        <taxon>Eukaryota</taxon>
        <taxon>Fungi</taxon>
        <taxon>Dikarya</taxon>
        <taxon>Ascomycota</taxon>
        <taxon>Pezizomycotina</taxon>
        <taxon>Eurotiomycetes</taxon>
        <taxon>Eurotiomycetidae</taxon>
        <taxon>Eurotiales</taxon>
        <taxon>Aspergillaceae</taxon>
        <taxon>Penicillium</taxon>
    </lineage>
</organism>
<dbReference type="Gene3D" id="3.30.559.10">
    <property type="entry name" value="Chloramphenicol acetyltransferase-like domain"/>
    <property type="match status" value="1"/>
</dbReference>
<dbReference type="Gene3D" id="3.40.50.720">
    <property type="entry name" value="NAD(P)-binding Rossmann-like Domain"/>
    <property type="match status" value="1"/>
</dbReference>
<dbReference type="GO" id="GO:0016874">
    <property type="term" value="F:ligase activity"/>
    <property type="evidence" value="ECO:0007669"/>
    <property type="project" value="UniProtKB-KW"/>
</dbReference>
<evidence type="ECO:0000256" key="2">
    <source>
        <dbReference type="ARBA" id="ARBA00022553"/>
    </source>
</evidence>
<dbReference type="PANTHER" id="PTHR45527">
    <property type="entry name" value="NONRIBOSOMAL PEPTIDE SYNTHETASE"/>
    <property type="match status" value="1"/>
</dbReference>
<dbReference type="Pfam" id="PF07993">
    <property type="entry name" value="NAD_binding_4"/>
    <property type="match status" value="1"/>
</dbReference>
<comment type="similarity">
    <text evidence="4">Belongs to the NRP synthetase family.</text>
</comment>
<dbReference type="PROSITE" id="PS50075">
    <property type="entry name" value="CARRIER"/>
    <property type="match status" value="1"/>
</dbReference>
<dbReference type="SMART" id="SM01294">
    <property type="entry name" value="PKS_PP_betabranch"/>
    <property type="match status" value="1"/>
</dbReference>
<proteinExistence type="inferred from homology"/>
<evidence type="ECO:0000256" key="1">
    <source>
        <dbReference type="ARBA" id="ARBA00022450"/>
    </source>
</evidence>
<evidence type="ECO:0000313" key="7">
    <source>
        <dbReference type="Proteomes" id="UP001147752"/>
    </source>
</evidence>
<dbReference type="InterPro" id="IPR009081">
    <property type="entry name" value="PP-bd_ACP"/>
</dbReference>
<dbReference type="Gene3D" id="3.40.50.980">
    <property type="match status" value="1"/>
</dbReference>
<dbReference type="InterPro" id="IPR006162">
    <property type="entry name" value="Ppantetheine_attach_site"/>
</dbReference>
<evidence type="ECO:0000256" key="4">
    <source>
        <dbReference type="ARBA" id="ARBA00029454"/>
    </source>
</evidence>
<dbReference type="Gene3D" id="3.30.559.30">
    <property type="entry name" value="Nonribosomal peptide synthetase, condensation domain"/>
    <property type="match status" value="1"/>
</dbReference>
<dbReference type="Pfam" id="PF00501">
    <property type="entry name" value="AMP-binding"/>
    <property type="match status" value="2"/>
</dbReference>
<dbReference type="Gene3D" id="3.30.300.30">
    <property type="match status" value="2"/>
</dbReference>
<dbReference type="InterPro" id="IPR010071">
    <property type="entry name" value="AA_adenyl_dom"/>
</dbReference>
<dbReference type="SMART" id="SM00823">
    <property type="entry name" value="PKS_PP"/>
    <property type="match status" value="1"/>
</dbReference>
<dbReference type="PANTHER" id="PTHR45527:SF3">
    <property type="entry name" value="SIDEROPHORE SYNTHETASE (EUROFUNG)"/>
    <property type="match status" value="1"/>
</dbReference>
<dbReference type="Gene3D" id="1.10.1200.10">
    <property type="entry name" value="ACP-like"/>
    <property type="match status" value="1"/>
</dbReference>
<dbReference type="Pfam" id="PF00550">
    <property type="entry name" value="PP-binding"/>
    <property type="match status" value="2"/>
</dbReference>
<keyword evidence="1" id="KW-0596">Phosphopantetheine</keyword>
<dbReference type="InterPro" id="IPR001242">
    <property type="entry name" value="Condensation_dom"/>
</dbReference>
<dbReference type="GO" id="GO:0043041">
    <property type="term" value="P:amino acid activation for nonribosomal peptide biosynthetic process"/>
    <property type="evidence" value="ECO:0007669"/>
    <property type="project" value="TreeGrafter"/>
</dbReference>
<dbReference type="GeneID" id="81460302"/>
<dbReference type="Gene3D" id="2.30.38.10">
    <property type="entry name" value="Luciferase, Domain 3"/>
    <property type="match status" value="1"/>
</dbReference>
<dbReference type="InterPro" id="IPR036291">
    <property type="entry name" value="NAD(P)-bd_dom_sf"/>
</dbReference>
<evidence type="ECO:0000313" key="6">
    <source>
        <dbReference type="EMBL" id="KAJ5385478.1"/>
    </source>
</evidence>
<dbReference type="FunFam" id="3.40.50.12780:FF:000014">
    <property type="entry name" value="Nonribosomal peptide synthetase 1"/>
    <property type="match status" value="1"/>
</dbReference>
<dbReference type="InterPro" id="IPR000873">
    <property type="entry name" value="AMP-dep_synth/lig_dom"/>
</dbReference>
<dbReference type="SUPFAM" id="SSF52777">
    <property type="entry name" value="CoA-dependent acyltransferases"/>
    <property type="match status" value="2"/>
</dbReference>
<dbReference type="InterPro" id="IPR036736">
    <property type="entry name" value="ACP-like_sf"/>
</dbReference>
<name>A0A9W9VKE5_9EURO</name>
<dbReference type="RefSeq" id="XP_056585254.1">
    <property type="nucleotide sequence ID" value="XM_056721119.1"/>
</dbReference>
<keyword evidence="3" id="KW-0436">Ligase</keyword>
<dbReference type="FunFam" id="3.30.300.30:FF:000015">
    <property type="entry name" value="Nonribosomal peptide synthase SidD"/>
    <property type="match status" value="2"/>
</dbReference>